<dbReference type="Proteomes" id="UP000283485">
    <property type="component" value="Unassembled WGS sequence"/>
</dbReference>
<reference evidence="2 3" key="1">
    <citation type="submission" date="2018-08" db="EMBL/GenBank/DDBJ databases">
        <title>A genome reference for cultivated species of the human gut microbiota.</title>
        <authorList>
            <person name="Zou Y."/>
            <person name="Xue W."/>
            <person name="Luo G."/>
        </authorList>
    </citation>
    <scope>NUCLEOTIDE SEQUENCE [LARGE SCALE GENOMIC DNA]</scope>
    <source>
        <strain evidence="2 3">AM23-23</strain>
    </source>
</reference>
<organism evidence="2 3">
    <name type="scientific">Phocaeicola plebeius</name>
    <dbReference type="NCBI Taxonomy" id="310297"/>
    <lineage>
        <taxon>Bacteria</taxon>
        <taxon>Pseudomonadati</taxon>
        <taxon>Bacteroidota</taxon>
        <taxon>Bacteroidia</taxon>
        <taxon>Bacteroidales</taxon>
        <taxon>Bacteroidaceae</taxon>
        <taxon>Phocaeicola</taxon>
    </lineage>
</organism>
<sequence length="302" mass="35308">MEDFRETNFKKIQQLLDKCVAHEYGMKTNALALKREYLTEAQMKDYIREEIFNVTENLVSLCQKNRALHNIRFDILMPDFLWESGFFENLSLDERKKYISFQCSSFDMDKYLQSSTCYDEQLPFFSSIVRLVMQTQYLEYLQQLENASHAPVPLDEKSEEQPKEEEKAQPEPTKIVGKSNPFKSVLTSQQIKLLVECINEAHIFTTTITPKILSDFFACKLNGVLKSNNNRLLAYLMMQLSCYNYIAYEWQSVIANNKLVLAKIKDKYLTRSDLSSATDNVKCIYPKGYEIIDKYIKQLQKG</sequence>
<feature type="compositionally biased region" description="Basic and acidic residues" evidence="1">
    <location>
        <begin position="154"/>
        <end position="169"/>
    </location>
</feature>
<dbReference type="AlphaFoldDB" id="A0A414RC90"/>
<feature type="region of interest" description="Disordered" evidence="1">
    <location>
        <begin position="151"/>
        <end position="175"/>
    </location>
</feature>
<name>A0A414RC90_9BACT</name>
<evidence type="ECO:0000256" key="1">
    <source>
        <dbReference type="SAM" id="MobiDB-lite"/>
    </source>
</evidence>
<evidence type="ECO:0000313" key="2">
    <source>
        <dbReference type="EMBL" id="RHF90623.1"/>
    </source>
</evidence>
<protein>
    <submittedName>
        <fullName evidence="2">Uncharacterized protein</fullName>
    </submittedName>
</protein>
<gene>
    <name evidence="2" type="ORF">DW653_08900</name>
</gene>
<comment type="caution">
    <text evidence="2">The sequence shown here is derived from an EMBL/GenBank/DDBJ whole genome shotgun (WGS) entry which is preliminary data.</text>
</comment>
<accession>A0A414RC90</accession>
<dbReference type="RefSeq" id="WP_013618445.1">
    <property type="nucleotide sequence ID" value="NZ_QRHQ01000014.1"/>
</dbReference>
<proteinExistence type="predicted"/>
<dbReference type="EMBL" id="QRHQ01000014">
    <property type="protein sequence ID" value="RHF90623.1"/>
    <property type="molecule type" value="Genomic_DNA"/>
</dbReference>
<evidence type="ECO:0000313" key="3">
    <source>
        <dbReference type="Proteomes" id="UP000283485"/>
    </source>
</evidence>